<protein>
    <submittedName>
        <fullName evidence="2">Uncharacterized protein</fullName>
    </submittedName>
</protein>
<name>A0A964XLQ4_9ACTN</name>
<dbReference type="EMBL" id="JAAAHS010000062">
    <property type="protein sequence ID" value="NBE51982.1"/>
    <property type="molecule type" value="Genomic_DNA"/>
</dbReference>
<comment type="caution">
    <text evidence="2">The sequence shown here is derived from an EMBL/GenBank/DDBJ whole genome shotgun (WGS) entry which is preliminary data.</text>
</comment>
<accession>A0A964XLQ4</accession>
<gene>
    <name evidence="2" type="ORF">GUY60_11210</name>
</gene>
<evidence type="ECO:0000313" key="2">
    <source>
        <dbReference type="EMBL" id="NBE51982.1"/>
    </source>
</evidence>
<feature type="compositionally biased region" description="Pro residues" evidence="1">
    <location>
        <begin position="57"/>
        <end position="67"/>
    </location>
</feature>
<proteinExistence type="predicted"/>
<evidence type="ECO:0000256" key="1">
    <source>
        <dbReference type="SAM" id="MobiDB-lite"/>
    </source>
</evidence>
<sequence>MSVFGDYGQLPPEWVERCTACDEPVSYVSAPEDKSQPKSVCRNESCGLGRPIERPAPRIPNPPPKAPLPKQGRARGVPNAMDRYRRP</sequence>
<feature type="region of interest" description="Disordered" evidence="1">
    <location>
        <begin position="28"/>
        <end position="87"/>
    </location>
</feature>
<dbReference type="Proteomes" id="UP000598297">
    <property type="component" value="Unassembled WGS sequence"/>
</dbReference>
<dbReference type="AlphaFoldDB" id="A0A964XLQ4"/>
<reference evidence="2" key="1">
    <citation type="submission" date="2020-01" db="EMBL/GenBank/DDBJ databases">
        <title>Whole-genome analyses of novel actinobacteria.</title>
        <authorList>
            <person name="Sahin N."/>
        </authorList>
    </citation>
    <scope>NUCLEOTIDE SEQUENCE</scope>
    <source>
        <strain evidence="2">YC537</strain>
    </source>
</reference>
<keyword evidence="3" id="KW-1185">Reference proteome</keyword>
<dbReference type="RefSeq" id="WP_161696485.1">
    <property type="nucleotide sequence ID" value="NZ_JAAAHS010000062.1"/>
</dbReference>
<organism evidence="2 3">
    <name type="scientific">Streptomyces boluensis</name>
    <dbReference type="NCBI Taxonomy" id="1775135"/>
    <lineage>
        <taxon>Bacteria</taxon>
        <taxon>Bacillati</taxon>
        <taxon>Actinomycetota</taxon>
        <taxon>Actinomycetes</taxon>
        <taxon>Kitasatosporales</taxon>
        <taxon>Streptomycetaceae</taxon>
        <taxon>Streptomyces</taxon>
    </lineage>
</organism>
<evidence type="ECO:0000313" key="3">
    <source>
        <dbReference type="Proteomes" id="UP000598297"/>
    </source>
</evidence>